<name>A0A518B2P2_9BACT</name>
<reference evidence="2 3" key="1">
    <citation type="submission" date="2019-02" db="EMBL/GenBank/DDBJ databases">
        <title>Deep-cultivation of Planctomycetes and their phenomic and genomic characterization uncovers novel biology.</title>
        <authorList>
            <person name="Wiegand S."/>
            <person name="Jogler M."/>
            <person name="Boedeker C."/>
            <person name="Pinto D."/>
            <person name="Vollmers J."/>
            <person name="Rivas-Marin E."/>
            <person name="Kohn T."/>
            <person name="Peeters S.H."/>
            <person name="Heuer A."/>
            <person name="Rast P."/>
            <person name="Oberbeckmann S."/>
            <person name="Bunk B."/>
            <person name="Jeske O."/>
            <person name="Meyerdierks A."/>
            <person name="Storesund J.E."/>
            <person name="Kallscheuer N."/>
            <person name="Luecker S."/>
            <person name="Lage O.M."/>
            <person name="Pohl T."/>
            <person name="Merkel B.J."/>
            <person name="Hornburger P."/>
            <person name="Mueller R.-W."/>
            <person name="Bruemmer F."/>
            <person name="Labrenz M."/>
            <person name="Spormann A.M."/>
            <person name="Op den Camp H."/>
            <person name="Overmann J."/>
            <person name="Amann R."/>
            <person name="Jetten M.S.M."/>
            <person name="Mascher T."/>
            <person name="Medema M.H."/>
            <person name="Devos D.P."/>
            <person name="Kaster A.-K."/>
            <person name="Ovreas L."/>
            <person name="Rohde M."/>
            <person name="Galperin M.Y."/>
            <person name="Jogler C."/>
        </authorList>
    </citation>
    <scope>NUCLEOTIDE SEQUENCE [LARGE SCALE GENOMIC DNA]</scope>
    <source>
        <strain evidence="2 3">Pan216</strain>
    </source>
</reference>
<evidence type="ECO:0000313" key="3">
    <source>
        <dbReference type="Proteomes" id="UP000317093"/>
    </source>
</evidence>
<feature type="compositionally biased region" description="Basic residues" evidence="1">
    <location>
        <begin position="1"/>
        <end position="13"/>
    </location>
</feature>
<dbReference type="AlphaFoldDB" id="A0A518B2P2"/>
<feature type="region of interest" description="Disordered" evidence="1">
    <location>
        <begin position="1"/>
        <end position="38"/>
    </location>
</feature>
<dbReference type="EMBL" id="CP036279">
    <property type="protein sequence ID" value="QDU61257.1"/>
    <property type="molecule type" value="Genomic_DNA"/>
</dbReference>
<evidence type="ECO:0000313" key="2">
    <source>
        <dbReference type="EMBL" id="QDU61257.1"/>
    </source>
</evidence>
<protein>
    <submittedName>
        <fullName evidence="2">Uncharacterized protein</fullName>
    </submittedName>
</protein>
<accession>A0A518B2P2</accession>
<organism evidence="2 3">
    <name type="scientific">Kolteria novifilia</name>
    <dbReference type="NCBI Taxonomy" id="2527975"/>
    <lineage>
        <taxon>Bacteria</taxon>
        <taxon>Pseudomonadati</taxon>
        <taxon>Planctomycetota</taxon>
        <taxon>Planctomycetia</taxon>
        <taxon>Kolteriales</taxon>
        <taxon>Kolteriaceae</taxon>
        <taxon>Kolteria</taxon>
    </lineage>
</organism>
<sequence length="114" mass="12995">MAVKKKAAVKKKTAGSQKPKERLEQSEFPGMETPKPPKEVLDARDKFIQAKRDAAEAAENRGHCEQRLIEQMHKHGITKVKLDGENKFIEIEAPEKAKVKTVPKEQREHRGEQD</sequence>
<dbReference type="RefSeq" id="WP_145257870.1">
    <property type="nucleotide sequence ID" value="NZ_CP036279.1"/>
</dbReference>
<proteinExistence type="predicted"/>
<gene>
    <name evidence="2" type="ORF">Pan216_21110</name>
</gene>
<dbReference type="Proteomes" id="UP000317093">
    <property type="component" value="Chromosome"/>
</dbReference>
<evidence type="ECO:0000256" key="1">
    <source>
        <dbReference type="SAM" id="MobiDB-lite"/>
    </source>
</evidence>
<dbReference type="KEGG" id="knv:Pan216_21110"/>
<keyword evidence="3" id="KW-1185">Reference proteome</keyword>